<dbReference type="PANTHER" id="PTHR42813">
    <property type="entry name" value="ZINC-TYPE ALCOHOL DEHYDROGENASE-LIKE"/>
    <property type="match status" value="1"/>
</dbReference>
<keyword evidence="4 6" id="KW-0862">Zinc</keyword>
<dbReference type="PANTHER" id="PTHR42813:SF4">
    <property type="entry name" value="NADP-DEPENDENT ISOPROPANOL DEHYDROGENASE"/>
    <property type="match status" value="1"/>
</dbReference>
<proteinExistence type="inferred from homology"/>
<dbReference type="AlphaFoldDB" id="A0A6V8LNQ9"/>
<evidence type="ECO:0000313" key="11">
    <source>
        <dbReference type="Proteomes" id="UP000482960"/>
    </source>
</evidence>
<sequence>MLGDPEAGEDFEGPRLDRQGPGLVDAVGGTVDHAWAYTVGGKLRGQRQTGRSGADDQHVNCLVVGLADDTAVHEATVRGVRCRNDRLGLFDRALRPGARPLTWTFVLSAGAVGPFRAARRSVQRGVEDWRHTMKALVYGGPGQKSWTEVPDPTIIDPRDAIIQVDTVTICGTDLHILGGDVPEVEPGRILGHEAVGTVVDIGTGVTGLSRGDRVLASCISACGACRYCRAGSYGQCRNGGGWVLGHLVDGVQAQYARLPFADLSTYQLAQNIADEAAVMLADILPTSYEVGVLNGQVRPGDTVVVVGVGPIGLAAILTARLYSPSHIIAVDKAESRLQAAKQFGADVAVKPDDDPLEVVQALTGGLGADVVMEAVGTPAAFELCTTLVRPGGRVANIGVHGKPATLHLEELWIKNVTITTGLVDTFSTPDLLRMLGTGQLDVGHMITHRFALDDFMAAYEVFARPAETGALKVVLSRQ</sequence>
<dbReference type="GO" id="GO:0008270">
    <property type="term" value="F:zinc ion binding"/>
    <property type="evidence" value="ECO:0007669"/>
    <property type="project" value="InterPro"/>
</dbReference>
<reference evidence="10 11" key="2">
    <citation type="submission" date="2020-03" db="EMBL/GenBank/DDBJ databases">
        <authorList>
            <person name="Ichikawa N."/>
            <person name="Kimura A."/>
            <person name="Kitahashi Y."/>
            <person name="Uohara A."/>
        </authorList>
    </citation>
    <scope>NUCLEOTIDE SEQUENCE [LARGE SCALE GENOMIC DNA]</scope>
    <source>
        <strain evidence="10 11">NBRC 108638</strain>
    </source>
</reference>
<dbReference type="InterPro" id="IPR013154">
    <property type="entry name" value="ADH-like_N"/>
</dbReference>
<dbReference type="SUPFAM" id="SSF51735">
    <property type="entry name" value="NAD(P)-binding Rossmann-fold domains"/>
    <property type="match status" value="1"/>
</dbReference>
<evidence type="ECO:0000259" key="9">
    <source>
        <dbReference type="Pfam" id="PF08240"/>
    </source>
</evidence>
<evidence type="ECO:0000256" key="7">
    <source>
        <dbReference type="SAM" id="MobiDB-lite"/>
    </source>
</evidence>
<dbReference type="InterPro" id="IPR011032">
    <property type="entry name" value="GroES-like_sf"/>
</dbReference>
<dbReference type="InterPro" id="IPR002328">
    <property type="entry name" value="ADH_Zn_CS"/>
</dbReference>
<name>A0A6V8LNQ9_9ACTN</name>
<feature type="domain" description="Alcohol dehydrogenase-like N-terminal" evidence="9">
    <location>
        <begin position="157"/>
        <end position="262"/>
    </location>
</feature>
<dbReference type="Gene3D" id="3.40.50.720">
    <property type="entry name" value="NAD(P)-binding Rossmann-like Domain"/>
    <property type="match status" value="1"/>
</dbReference>
<evidence type="ECO:0000256" key="6">
    <source>
        <dbReference type="RuleBase" id="RU361277"/>
    </source>
</evidence>
<feature type="compositionally biased region" description="Acidic residues" evidence="7">
    <location>
        <begin position="1"/>
        <end position="11"/>
    </location>
</feature>
<evidence type="ECO:0000256" key="5">
    <source>
        <dbReference type="ARBA" id="ARBA00023002"/>
    </source>
</evidence>
<evidence type="ECO:0000256" key="2">
    <source>
        <dbReference type="ARBA" id="ARBA00008072"/>
    </source>
</evidence>
<keyword evidence="11" id="KW-1185">Reference proteome</keyword>
<dbReference type="Gene3D" id="3.90.180.10">
    <property type="entry name" value="Medium-chain alcohol dehydrogenases, catalytic domain"/>
    <property type="match status" value="1"/>
</dbReference>
<feature type="domain" description="Alcohol dehydrogenase-like C-terminal" evidence="8">
    <location>
        <begin position="310"/>
        <end position="420"/>
    </location>
</feature>
<organism evidence="10 11">
    <name type="scientific">Phytohabitans rumicis</name>
    <dbReference type="NCBI Taxonomy" id="1076125"/>
    <lineage>
        <taxon>Bacteria</taxon>
        <taxon>Bacillati</taxon>
        <taxon>Actinomycetota</taxon>
        <taxon>Actinomycetes</taxon>
        <taxon>Micromonosporales</taxon>
        <taxon>Micromonosporaceae</taxon>
    </lineage>
</organism>
<dbReference type="Pfam" id="PF00107">
    <property type="entry name" value="ADH_zinc_N"/>
    <property type="match status" value="1"/>
</dbReference>
<evidence type="ECO:0000313" key="10">
    <source>
        <dbReference type="EMBL" id="GFJ96661.1"/>
    </source>
</evidence>
<keyword evidence="5" id="KW-0560">Oxidoreductase</keyword>
<dbReference type="CDD" id="cd08286">
    <property type="entry name" value="FDH_like_ADH2"/>
    <property type="match status" value="1"/>
</dbReference>
<feature type="region of interest" description="Disordered" evidence="7">
    <location>
        <begin position="1"/>
        <end position="21"/>
    </location>
</feature>
<dbReference type="PROSITE" id="PS00059">
    <property type="entry name" value="ADH_ZINC"/>
    <property type="match status" value="1"/>
</dbReference>
<dbReference type="SUPFAM" id="SSF50129">
    <property type="entry name" value="GroES-like"/>
    <property type="match status" value="1"/>
</dbReference>
<dbReference type="InterPro" id="IPR013149">
    <property type="entry name" value="ADH-like_C"/>
</dbReference>
<evidence type="ECO:0000256" key="3">
    <source>
        <dbReference type="ARBA" id="ARBA00022723"/>
    </source>
</evidence>
<reference evidence="10 11" key="1">
    <citation type="submission" date="2020-03" db="EMBL/GenBank/DDBJ databases">
        <title>Whole genome shotgun sequence of Phytohabitans rumicis NBRC 108638.</title>
        <authorList>
            <person name="Komaki H."/>
            <person name="Tamura T."/>
        </authorList>
    </citation>
    <scope>NUCLEOTIDE SEQUENCE [LARGE SCALE GENOMIC DNA]</scope>
    <source>
        <strain evidence="10 11">NBRC 108638</strain>
    </source>
</reference>
<evidence type="ECO:0000256" key="1">
    <source>
        <dbReference type="ARBA" id="ARBA00001947"/>
    </source>
</evidence>
<dbReference type="InterPro" id="IPR036291">
    <property type="entry name" value="NAD(P)-bd_dom_sf"/>
</dbReference>
<comment type="caution">
    <text evidence="10">The sequence shown here is derived from an EMBL/GenBank/DDBJ whole genome shotgun (WGS) entry which is preliminary data.</text>
</comment>
<dbReference type="Pfam" id="PF08240">
    <property type="entry name" value="ADH_N"/>
    <property type="match status" value="1"/>
</dbReference>
<keyword evidence="3 6" id="KW-0479">Metal-binding</keyword>
<protein>
    <recommendedName>
        <fullName evidence="12">Alcohol dehydrogenase</fullName>
    </recommendedName>
</protein>
<evidence type="ECO:0000256" key="4">
    <source>
        <dbReference type="ARBA" id="ARBA00022833"/>
    </source>
</evidence>
<comment type="similarity">
    <text evidence="2 6">Belongs to the zinc-containing alcohol dehydrogenase family.</text>
</comment>
<dbReference type="GO" id="GO:0016491">
    <property type="term" value="F:oxidoreductase activity"/>
    <property type="evidence" value="ECO:0007669"/>
    <property type="project" value="UniProtKB-KW"/>
</dbReference>
<dbReference type="Proteomes" id="UP000482960">
    <property type="component" value="Unassembled WGS sequence"/>
</dbReference>
<gene>
    <name evidence="10" type="ORF">Prum_103030</name>
</gene>
<evidence type="ECO:0008006" key="12">
    <source>
        <dbReference type="Google" id="ProtNLM"/>
    </source>
</evidence>
<accession>A0A6V8LNQ9</accession>
<dbReference type="EMBL" id="BLPG01000003">
    <property type="protein sequence ID" value="GFJ96661.1"/>
    <property type="molecule type" value="Genomic_DNA"/>
</dbReference>
<comment type="cofactor">
    <cofactor evidence="1 6">
        <name>Zn(2+)</name>
        <dbReference type="ChEBI" id="CHEBI:29105"/>
    </cofactor>
</comment>
<evidence type="ECO:0000259" key="8">
    <source>
        <dbReference type="Pfam" id="PF00107"/>
    </source>
</evidence>